<keyword evidence="11 13" id="KW-0472">Membrane</keyword>
<keyword evidence="10" id="KW-0406">Ion transport</keyword>
<comment type="subcellular location">
    <subcellularLocation>
        <location evidence="2">Cell membrane</location>
        <topology evidence="2">Multi-pass membrane protein</topology>
    </subcellularLocation>
</comment>
<keyword evidence="6" id="KW-0050">Antiport</keyword>
<feature type="transmembrane region" description="Helical" evidence="13">
    <location>
        <begin position="149"/>
        <end position="169"/>
    </location>
</feature>
<evidence type="ECO:0000256" key="2">
    <source>
        <dbReference type="ARBA" id="ARBA00004651"/>
    </source>
</evidence>
<evidence type="ECO:0000313" key="14">
    <source>
        <dbReference type="EMBL" id="MBB5337075.1"/>
    </source>
</evidence>
<dbReference type="PANTHER" id="PTHR43298">
    <property type="entry name" value="MULTIDRUG RESISTANCE PROTEIN NORM-RELATED"/>
    <property type="match status" value="1"/>
</dbReference>
<dbReference type="InterPro" id="IPR048279">
    <property type="entry name" value="MdtK-like"/>
</dbReference>
<feature type="transmembrane region" description="Helical" evidence="13">
    <location>
        <begin position="219"/>
        <end position="243"/>
    </location>
</feature>
<dbReference type="GO" id="GO:0042910">
    <property type="term" value="F:xenobiotic transmembrane transporter activity"/>
    <property type="evidence" value="ECO:0007669"/>
    <property type="project" value="InterPro"/>
</dbReference>
<evidence type="ECO:0000256" key="9">
    <source>
        <dbReference type="ARBA" id="ARBA00022989"/>
    </source>
</evidence>
<feature type="transmembrane region" description="Helical" evidence="13">
    <location>
        <begin position="53"/>
        <end position="76"/>
    </location>
</feature>
<evidence type="ECO:0000256" key="10">
    <source>
        <dbReference type="ARBA" id="ARBA00023065"/>
    </source>
</evidence>
<feature type="transmembrane region" description="Helical" evidence="13">
    <location>
        <begin position="181"/>
        <end position="199"/>
    </location>
</feature>
<evidence type="ECO:0000256" key="6">
    <source>
        <dbReference type="ARBA" id="ARBA00022449"/>
    </source>
</evidence>
<dbReference type="RefSeq" id="WP_183862598.1">
    <property type="nucleotide sequence ID" value="NZ_JACHFH010000032.1"/>
</dbReference>
<evidence type="ECO:0000256" key="4">
    <source>
        <dbReference type="ARBA" id="ARBA00020268"/>
    </source>
</evidence>
<evidence type="ECO:0000256" key="1">
    <source>
        <dbReference type="ARBA" id="ARBA00003408"/>
    </source>
</evidence>
<evidence type="ECO:0000256" key="5">
    <source>
        <dbReference type="ARBA" id="ARBA00022448"/>
    </source>
</evidence>
<evidence type="ECO:0000256" key="11">
    <source>
        <dbReference type="ARBA" id="ARBA00023136"/>
    </source>
</evidence>
<dbReference type="GO" id="GO:0015297">
    <property type="term" value="F:antiporter activity"/>
    <property type="evidence" value="ECO:0007669"/>
    <property type="project" value="UniProtKB-KW"/>
</dbReference>
<gene>
    <name evidence="14" type="ORF">HNR32_002232</name>
</gene>
<evidence type="ECO:0000313" key="15">
    <source>
        <dbReference type="Proteomes" id="UP000559117"/>
    </source>
</evidence>
<dbReference type="Pfam" id="PF01554">
    <property type="entry name" value="MatE"/>
    <property type="match status" value="2"/>
</dbReference>
<keyword evidence="15" id="KW-1185">Reference proteome</keyword>
<feature type="transmembrane region" description="Helical" evidence="13">
    <location>
        <begin position="414"/>
        <end position="436"/>
    </location>
</feature>
<keyword evidence="9 13" id="KW-1133">Transmembrane helix</keyword>
<dbReference type="CDD" id="cd13137">
    <property type="entry name" value="MATE_NorM_like"/>
    <property type="match status" value="1"/>
</dbReference>
<dbReference type="NCBIfam" id="TIGR00797">
    <property type="entry name" value="matE"/>
    <property type="match status" value="1"/>
</dbReference>
<sequence length="481" mass="52012">MSSVINNKMTLVAALKSVQPLTYKQKINLVMQLSLPAILTQVSFIMMEYIDAAMVGSMGAAASAAIGLVLSTTWLFGGMCNAASVGFSIQTAHCIGAGENDKARQMLRQGIIVTGIFSLFLAAIGMAISSYLPDWLGSGTAIKKDAIDYFFIYACSLPIYQLKNLAAMLLQSSGNMRAPSIINTVMCLLDIVFNLLFIFPSHQIMIGNISFTMPGLDMGVAGAALGTAVAEAVAAIAMLWMVCCKSPILHFLKHDKWKLTREYVYKAIKLGFPVGLEHAVLTGAIVVTTAIVAPLGAVAIATNSFAVTAESLCYMPGYGIAIAASPLVGQSIGAKRWDLTHHFARITVGMGVVIMTIMAFIMFVIAPYIFAFLTPDLAVQEIGTKILRIEMFAEPMFALSIVIAGVLRGEGDTFVPSILNICSIWCVRIPLSLLLASSLGVMGVWIAMSIELCCRGLLLFMRLWRKEWFKREDNGRHYNAI</sequence>
<reference evidence="14 15" key="1">
    <citation type="submission" date="2020-08" db="EMBL/GenBank/DDBJ databases">
        <title>Genomic Encyclopedia of Type Strains, Phase IV (KMG-IV): sequencing the most valuable type-strain genomes for metagenomic binning, comparative biology and taxonomic classification.</title>
        <authorList>
            <person name="Goeker M."/>
        </authorList>
    </citation>
    <scope>NUCLEOTIDE SEQUENCE [LARGE SCALE GENOMIC DNA]</scope>
    <source>
        <strain evidence="14 15">DSM 24661</strain>
    </source>
</reference>
<comment type="function">
    <text evidence="1">Multidrug efflux pump.</text>
</comment>
<feature type="transmembrane region" description="Helical" evidence="13">
    <location>
        <begin position="346"/>
        <end position="374"/>
    </location>
</feature>
<evidence type="ECO:0000256" key="7">
    <source>
        <dbReference type="ARBA" id="ARBA00022475"/>
    </source>
</evidence>
<name>A0A840UXF5_9FIRM</name>
<evidence type="ECO:0000256" key="12">
    <source>
        <dbReference type="ARBA" id="ARBA00031636"/>
    </source>
</evidence>
<feature type="transmembrane region" description="Helical" evidence="13">
    <location>
        <begin position="29"/>
        <end position="47"/>
    </location>
</feature>
<dbReference type="InterPro" id="IPR002528">
    <property type="entry name" value="MATE_fam"/>
</dbReference>
<feature type="transmembrane region" description="Helical" evidence="13">
    <location>
        <begin position="110"/>
        <end position="129"/>
    </location>
</feature>
<keyword evidence="5" id="KW-0813">Transport</keyword>
<dbReference type="GO" id="GO:0005886">
    <property type="term" value="C:plasma membrane"/>
    <property type="evidence" value="ECO:0007669"/>
    <property type="project" value="UniProtKB-SubCell"/>
</dbReference>
<dbReference type="PANTHER" id="PTHR43298:SF2">
    <property type="entry name" value="FMN_FAD EXPORTER YEEO-RELATED"/>
    <property type="match status" value="1"/>
</dbReference>
<feature type="transmembrane region" description="Helical" evidence="13">
    <location>
        <begin position="442"/>
        <end position="461"/>
    </location>
</feature>
<organism evidence="14 15">
    <name type="scientific">Pectinatus brassicae</name>
    <dbReference type="NCBI Taxonomy" id="862415"/>
    <lineage>
        <taxon>Bacteria</taxon>
        <taxon>Bacillati</taxon>
        <taxon>Bacillota</taxon>
        <taxon>Negativicutes</taxon>
        <taxon>Selenomonadales</taxon>
        <taxon>Selenomonadaceae</taxon>
        <taxon>Pectinatus</taxon>
    </lineage>
</organism>
<dbReference type="InterPro" id="IPR050222">
    <property type="entry name" value="MATE_MdtK"/>
</dbReference>
<dbReference type="EMBL" id="JACHFH010000032">
    <property type="protein sequence ID" value="MBB5337075.1"/>
    <property type="molecule type" value="Genomic_DNA"/>
</dbReference>
<accession>A0A840UXF5</accession>
<dbReference type="Proteomes" id="UP000559117">
    <property type="component" value="Unassembled WGS sequence"/>
</dbReference>
<dbReference type="GO" id="GO:0006811">
    <property type="term" value="P:monoatomic ion transport"/>
    <property type="evidence" value="ECO:0007669"/>
    <property type="project" value="UniProtKB-KW"/>
</dbReference>
<keyword evidence="7" id="KW-1003">Cell membrane</keyword>
<feature type="transmembrane region" description="Helical" evidence="13">
    <location>
        <begin position="279"/>
        <end position="302"/>
    </location>
</feature>
<dbReference type="AlphaFoldDB" id="A0A840UXF5"/>
<protein>
    <recommendedName>
        <fullName evidence="4">Probable multidrug resistance protein NorM</fullName>
    </recommendedName>
    <alternativeName>
        <fullName evidence="12">Multidrug-efflux transporter</fullName>
    </alternativeName>
</protein>
<dbReference type="PIRSF" id="PIRSF006603">
    <property type="entry name" value="DinF"/>
    <property type="match status" value="1"/>
</dbReference>
<evidence type="ECO:0000256" key="8">
    <source>
        <dbReference type="ARBA" id="ARBA00022692"/>
    </source>
</evidence>
<comment type="caution">
    <text evidence="14">The sequence shown here is derived from an EMBL/GenBank/DDBJ whole genome shotgun (WGS) entry which is preliminary data.</text>
</comment>
<proteinExistence type="inferred from homology"/>
<comment type="similarity">
    <text evidence="3">Belongs to the multi antimicrobial extrusion (MATE) (TC 2.A.66.1) family.</text>
</comment>
<keyword evidence="8 13" id="KW-0812">Transmembrane</keyword>
<evidence type="ECO:0000256" key="3">
    <source>
        <dbReference type="ARBA" id="ARBA00010199"/>
    </source>
</evidence>
<feature type="transmembrane region" description="Helical" evidence="13">
    <location>
        <begin position="386"/>
        <end position="407"/>
    </location>
</feature>
<feature type="transmembrane region" description="Helical" evidence="13">
    <location>
        <begin position="314"/>
        <end position="334"/>
    </location>
</feature>
<evidence type="ECO:0000256" key="13">
    <source>
        <dbReference type="SAM" id="Phobius"/>
    </source>
</evidence>